<evidence type="ECO:0000313" key="2">
    <source>
        <dbReference type="EMBL" id="KAK6588586.1"/>
    </source>
</evidence>
<dbReference type="EMBL" id="JAWDEY010000032">
    <property type="protein sequence ID" value="KAK6588586.1"/>
    <property type="molecule type" value="Genomic_DNA"/>
</dbReference>
<proteinExistence type="predicted"/>
<feature type="region of interest" description="Disordered" evidence="1">
    <location>
        <begin position="1554"/>
        <end position="1580"/>
    </location>
</feature>
<accession>A0AAV9Y1P3</accession>
<sequence>MNIVNPKSNINYYSSDSTNDVVEDEETGEITVCENNISDKIDHCDERFVNFEVDNNSMNTYNRQLLLYRGQNNSNQLPIDVDGNSYGGGCTNGGNLNNCHMTPITEFLSQNNSSNVSINSEYYQSVSPYTNNKSISTAEATGEALSKTIKATETRSISVSTTNTVSSSPYSICVNGDDNAITKIDPNSRVPNFIDYSSEFYGAEKGQLCVTGGRSETFESKPFLPPASMPYYIVDQEINICTENSQNIKEVMYVNGNVKRKDGFESNIEYKTNNMNNYTNSICNNNGYCYVRVNSDINNANNLSYKNNINFNKQMIIGNYGTMLTSYANRQNVSVSGPNVPSTLPYLSIQNSNVNNINNSFTNGVDVASNELKFTSNNNNNIIIPDYNNIPTSNLYNAGNNIITSANNCHIINSNSISFTNNDNNIDNYYDNINYNANNNNNNNIGLVVNQGGNYYYGNNVLLPVCLEKQNNLCNFSQIGEQQQFQNLGYYQSNNSQLPNYWDNCEIIPSKTKTEGIEMIERGINTIDNKRHIRGTTNMQNGVKRTMGEFVLENVDSDMNADENQSNNNTILKKRKGKGTLRGTHKSRMTNEPVYDESQGIVSIKNHGMKFVGKSATGYISNINSMNVANDRNFYIVDFISEIPLNIRNLFMNIIKNTANGSNVLKNYSLGSLAMRRTGSSKPAIIKCFFNSYRDGISRLQSKTKRQEGRPFIFVINETKLSRPWVFCPNIKCIRRSKSSGKLKGRIKIYEYCPNNNKIILSPTFLKCARGFLTSDYYFCATLCPQQKYADHDSNFWGENFITGFGGNKIQEALEKDSESFSGSNSDISLIDYILFCNSKHQFVAIFKRYPRGSFKDINNSKQNLSFVDQINNRNDTSTSASTTPVSNLGVSTPNISDETTAFATPLACNSSHIPPITPCSQSSKYLNYCSNTVEEDVYGDEIELSLVKIMTSVIRNLEGSNEPIVYASTEKCLQEAVSVDDGIGSGIGGFQGNCIPIPLDIASKNMSSSGIGIGDDVGLGVGLNKCNVAIENDENNISEFNNYINNGNVINFSIENKQAIPQLNLQQIPQLHYQQAQQSNINASLYNNNPIIPDMNDGLNSRIVDLRHRLGENNNINSNINSEILGTGIDIDSIKNTEILNISNNIKSNVNNSTSITNSNSNQVNISPNSNSNYFVQYYNERDAQLTGSEVGIKSLSDCNINNNIYNKSDLVADDLNQYNLQQSPIEKSSQLIEEKMSQIGNNIIDDTQRNEIITDDVKEVGVVELENEKSFINKNNDEIAKIRKPTRNKNELGIVVGEVIKIGGDEKVNFNKIEIDVNNEKKKEQRLIGSDCFDVCQDPLTTTTESPNCIYFNSHYDQKTPTTNRLYYCGNINDNTIKNNVSNNNINGNIDYYDFSSSSNLSSNSSIGTMDMEDSYINNKYETYSTGYTDEDSNSNYNDCIGVTNTNNSDSQISFNFDPQDALLVESSTNWVLDILLNKNNNDNSNNSKESINNISANNENDHNYGNNFCRNCGIDCDCNSNDNNNDTYSTSHINKDKISHVNSSVEKNQLVLDSQSSPSSSQSHSNLNNANSNSSLA</sequence>
<dbReference type="Proteomes" id="UP001311799">
    <property type="component" value="Unassembled WGS sequence"/>
</dbReference>
<keyword evidence="3" id="KW-1185">Reference proteome</keyword>
<organism evidence="2 3">
    <name type="scientific">Cryptosporidium xiaoi</name>
    <dbReference type="NCBI Taxonomy" id="659607"/>
    <lineage>
        <taxon>Eukaryota</taxon>
        <taxon>Sar</taxon>
        <taxon>Alveolata</taxon>
        <taxon>Apicomplexa</taxon>
        <taxon>Conoidasida</taxon>
        <taxon>Coccidia</taxon>
        <taxon>Eucoccidiorida</taxon>
        <taxon>Eimeriorina</taxon>
        <taxon>Cryptosporidiidae</taxon>
        <taxon>Cryptosporidium</taxon>
    </lineage>
</organism>
<feature type="region of interest" description="Disordered" evidence="1">
    <location>
        <begin position="559"/>
        <end position="586"/>
    </location>
</feature>
<evidence type="ECO:0000313" key="3">
    <source>
        <dbReference type="Proteomes" id="UP001311799"/>
    </source>
</evidence>
<feature type="compositionally biased region" description="Basic residues" evidence="1">
    <location>
        <begin position="572"/>
        <end position="586"/>
    </location>
</feature>
<evidence type="ECO:0000256" key="1">
    <source>
        <dbReference type="SAM" id="MobiDB-lite"/>
    </source>
</evidence>
<name>A0AAV9Y1P3_9CRYT</name>
<gene>
    <name evidence="2" type="ORF">RS030_4508</name>
</gene>
<feature type="compositionally biased region" description="Low complexity" evidence="1">
    <location>
        <begin position="1557"/>
        <end position="1580"/>
    </location>
</feature>
<reference evidence="2 3" key="1">
    <citation type="submission" date="2023-10" db="EMBL/GenBank/DDBJ databases">
        <title>Comparative genomics analysis reveals potential genetic determinants of host preference in Cryptosporidium xiaoi.</title>
        <authorList>
            <person name="Xiao L."/>
            <person name="Li J."/>
        </authorList>
    </citation>
    <scope>NUCLEOTIDE SEQUENCE [LARGE SCALE GENOMIC DNA]</scope>
    <source>
        <strain evidence="2 3">52996</strain>
    </source>
</reference>
<feature type="compositionally biased region" description="Polar residues" evidence="1">
    <location>
        <begin position="562"/>
        <end position="571"/>
    </location>
</feature>
<protein>
    <submittedName>
        <fullName evidence="2">Uncharacterized protein</fullName>
    </submittedName>
</protein>
<comment type="caution">
    <text evidence="2">The sequence shown here is derived from an EMBL/GenBank/DDBJ whole genome shotgun (WGS) entry which is preliminary data.</text>
</comment>